<proteinExistence type="predicted"/>
<evidence type="ECO:0000313" key="2">
    <source>
        <dbReference type="EMBL" id="BBO69558.1"/>
    </source>
</evidence>
<dbReference type="Proteomes" id="UP000427906">
    <property type="component" value="Chromosome"/>
</dbReference>
<reference evidence="2 3" key="1">
    <citation type="submission" date="2019-11" db="EMBL/GenBank/DDBJ databases">
        <title>Comparative genomics of hydrocarbon-degrading Desulfosarcina strains.</title>
        <authorList>
            <person name="Watanabe M."/>
            <person name="Kojima H."/>
            <person name="Fukui M."/>
        </authorList>
    </citation>
    <scope>NUCLEOTIDE SEQUENCE [LARGE SCALE GENOMIC DNA]</scope>
    <source>
        <strain evidence="2 3">PL12</strain>
    </source>
</reference>
<gene>
    <name evidence="2" type="ORF">DSCA_34880</name>
</gene>
<evidence type="ECO:0000256" key="1">
    <source>
        <dbReference type="SAM" id="MobiDB-lite"/>
    </source>
</evidence>
<feature type="region of interest" description="Disordered" evidence="1">
    <location>
        <begin position="1"/>
        <end position="26"/>
    </location>
</feature>
<dbReference type="EMBL" id="AP021874">
    <property type="protein sequence ID" value="BBO69558.1"/>
    <property type="molecule type" value="Genomic_DNA"/>
</dbReference>
<evidence type="ECO:0000313" key="3">
    <source>
        <dbReference type="Proteomes" id="UP000427906"/>
    </source>
</evidence>
<feature type="compositionally biased region" description="Basic and acidic residues" evidence="1">
    <location>
        <begin position="1"/>
        <end position="10"/>
    </location>
</feature>
<name>A0A5K7YL69_9BACT</name>
<organism evidence="2 3">
    <name type="scientific">Desulfosarcina alkanivorans</name>
    <dbReference type="NCBI Taxonomy" id="571177"/>
    <lineage>
        <taxon>Bacteria</taxon>
        <taxon>Pseudomonadati</taxon>
        <taxon>Thermodesulfobacteriota</taxon>
        <taxon>Desulfobacteria</taxon>
        <taxon>Desulfobacterales</taxon>
        <taxon>Desulfosarcinaceae</taxon>
        <taxon>Desulfosarcina</taxon>
    </lineage>
</organism>
<dbReference type="KEGG" id="dalk:DSCA_34880"/>
<sequence>MRENRTHGSEGGEGDGPSRPLSKNDPVLISCLEVNKPRETTLYAPDTQ</sequence>
<protein>
    <submittedName>
        <fullName evidence="2">Uncharacterized protein</fullName>
    </submittedName>
</protein>
<accession>A0A5K7YL69</accession>
<dbReference type="AlphaFoldDB" id="A0A5K7YL69"/>
<keyword evidence="3" id="KW-1185">Reference proteome</keyword>